<dbReference type="SUPFAM" id="SSF54495">
    <property type="entry name" value="UBC-like"/>
    <property type="match status" value="1"/>
</dbReference>
<dbReference type="OrthoDB" id="21421at2"/>
<evidence type="ECO:0000313" key="1">
    <source>
        <dbReference type="EMBL" id="GAL64829.1"/>
    </source>
</evidence>
<dbReference type="RefSeq" id="WP_042506644.1">
    <property type="nucleotide sequence ID" value="NZ_BBNQ01000024.1"/>
</dbReference>
<evidence type="ECO:0008006" key="3">
    <source>
        <dbReference type="Google" id="ProtNLM"/>
    </source>
</evidence>
<gene>
    <name evidence="1" type="ORF">JCM19300_1977</name>
</gene>
<dbReference type="EMBL" id="BBNQ01000024">
    <property type="protein sequence ID" value="GAL64829.1"/>
    <property type="molecule type" value="Genomic_DNA"/>
</dbReference>
<proteinExistence type="predicted"/>
<organism evidence="1 2">
    <name type="scientific">Algibacter lectus</name>
    <dbReference type="NCBI Taxonomy" id="221126"/>
    <lineage>
        <taxon>Bacteria</taxon>
        <taxon>Pseudomonadati</taxon>
        <taxon>Bacteroidota</taxon>
        <taxon>Flavobacteriia</taxon>
        <taxon>Flavobacteriales</taxon>
        <taxon>Flavobacteriaceae</taxon>
        <taxon>Algibacter</taxon>
    </lineage>
</organism>
<dbReference type="AlphaFoldDB" id="A0A090VNB8"/>
<dbReference type="Proteomes" id="UP000029644">
    <property type="component" value="Unassembled WGS sequence"/>
</dbReference>
<comment type="caution">
    <text evidence="1">The sequence shown here is derived from an EMBL/GenBank/DDBJ whole genome shotgun (WGS) entry which is preliminary data.</text>
</comment>
<name>A0A090VNB8_9FLAO</name>
<protein>
    <recommendedName>
        <fullName evidence="3">SEC-C motif</fullName>
    </recommendedName>
</protein>
<accession>A0A090VNB8</accession>
<evidence type="ECO:0000313" key="2">
    <source>
        <dbReference type="Proteomes" id="UP000029644"/>
    </source>
</evidence>
<sequence>MSPLKRDIAKFLEVYHKFENVTLEKHNCEALYGEISVVDEKKQHWKNYKVLITINTSYPHTIPSVYEMSDVIERDWDFHISKKGACCLDITHDLILKRNTGINLIEFYRDVIYPFFANHQYKISKGHYANGEYDHHEAGIIQYYRTKLGLEDPLYIINLINKAIRGDKFEANKNCPICGNPKYKKCCRPLVNKLRLYGKQQLKSDLITFKKISENKIENGS</sequence>
<reference evidence="1 2" key="1">
    <citation type="journal article" date="2014" name="Genome Announc.">
        <title>Draft Genome Sequences of Marine Flavobacterium Algibacter lectus Strains SS8 and NR4.</title>
        <authorList>
            <person name="Takatani N."/>
            <person name="Nakanishi M."/>
            <person name="Meirelles P."/>
            <person name="Mino S."/>
            <person name="Suda W."/>
            <person name="Oshima K."/>
            <person name="Hattori M."/>
            <person name="Ohkuma M."/>
            <person name="Hosokawa M."/>
            <person name="Miyashita K."/>
            <person name="Thompson F.L."/>
            <person name="Niwa A."/>
            <person name="Sawabe T."/>
            <person name="Sawabe T."/>
        </authorList>
    </citation>
    <scope>NUCLEOTIDE SEQUENCE [LARGE SCALE GENOMIC DNA]</scope>
    <source>
        <strain evidence="1 2">JCM 19300</strain>
    </source>
</reference>
<dbReference type="InterPro" id="IPR016135">
    <property type="entry name" value="UBQ-conjugating_enzyme/RWD"/>
</dbReference>